<evidence type="ECO:0000256" key="1">
    <source>
        <dbReference type="SAM" id="Coils"/>
    </source>
</evidence>
<evidence type="ECO:0000313" key="3">
    <source>
        <dbReference type="EMBL" id="CAB4557421.1"/>
    </source>
</evidence>
<protein>
    <submittedName>
        <fullName evidence="3">Unannotated protein</fullName>
    </submittedName>
</protein>
<dbReference type="AlphaFoldDB" id="A0A6J6D0G2"/>
<keyword evidence="1" id="KW-0175">Coiled coil</keyword>
<evidence type="ECO:0000256" key="2">
    <source>
        <dbReference type="SAM" id="MobiDB-lite"/>
    </source>
</evidence>
<feature type="region of interest" description="Disordered" evidence="2">
    <location>
        <begin position="111"/>
        <end position="140"/>
    </location>
</feature>
<feature type="coiled-coil region" evidence="1">
    <location>
        <begin position="60"/>
        <end position="87"/>
    </location>
</feature>
<name>A0A6J6D0G2_9ZZZZ</name>
<dbReference type="EMBL" id="CAEZSF010000293">
    <property type="protein sequence ID" value="CAB4557421.1"/>
    <property type="molecule type" value="Genomic_DNA"/>
</dbReference>
<gene>
    <name evidence="3" type="ORF">UFOPK1358_02005</name>
</gene>
<reference evidence="3" key="1">
    <citation type="submission" date="2020-05" db="EMBL/GenBank/DDBJ databases">
        <authorList>
            <person name="Chiriac C."/>
            <person name="Salcher M."/>
            <person name="Ghai R."/>
            <person name="Kavagutti S V."/>
        </authorList>
    </citation>
    <scope>NUCLEOTIDE SEQUENCE</scope>
</reference>
<accession>A0A6J6D0G2</accession>
<proteinExistence type="predicted"/>
<organism evidence="3">
    <name type="scientific">freshwater metagenome</name>
    <dbReference type="NCBI Taxonomy" id="449393"/>
    <lineage>
        <taxon>unclassified sequences</taxon>
        <taxon>metagenomes</taxon>
        <taxon>ecological metagenomes</taxon>
    </lineage>
</organism>
<sequence>MTAAMHQSVEDLEDVEGVPHLVDLTDTANAIDAADSTELTDSEPETVVTVVDADQLAHTAAEVSAMVARHQQELAAAMAELTTLQRVLRSEVREIVAELDRIASGVTTSAAGALGSEAVQAEPEGPVPRSRGLSRFRRQS</sequence>